<dbReference type="PANTHER" id="PTHR46429">
    <property type="entry name" value="23S RRNA (GUANOSINE-2'-O-)-METHYLTRANSFERASE RLMB"/>
    <property type="match status" value="1"/>
</dbReference>
<dbReference type="InterPro" id="IPR029028">
    <property type="entry name" value="Alpha/beta_knot_MTases"/>
</dbReference>
<evidence type="ECO:0000256" key="1">
    <source>
        <dbReference type="ARBA" id="ARBA00007228"/>
    </source>
</evidence>
<dbReference type="RefSeq" id="WP_115151340.1">
    <property type="nucleotide sequence ID" value="NZ_UGPP01000001.1"/>
</dbReference>
<gene>
    <name evidence="6" type="ORF">NCTC10571_01056</name>
</gene>
<proteinExistence type="inferred from homology"/>
<evidence type="ECO:0000313" key="6">
    <source>
        <dbReference type="EMBL" id="STY70906.1"/>
    </source>
</evidence>
<reference evidence="6 7" key="1">
    <citation type="submission" date="2018-06" db="EMBL/GenBank/DDBJ databases">
        <authorList>
            <consortium name="Pathogen Informatics"/>
            <person name="Doyle S."/>
        </authorList>
    </citation>
    <scope>NUCLEOTIDE SEQUENCE [LARGE SCALE GENOMIC DNA]</scope>
    <source>
        <strain evidence="6 7">NCTC10571</strain>
    </source>
</reference>
<dbReference type="FunFam" id="3.40.1280.10:FF:000008">
    <property type="entry name" value="Group 3 RNA methyltransferase TrmH"/>
    <property type="match status" value="1"/>
</dbReference>
<keyword evidence="2 6" id="KW-0489">Methyltransferase</keyword>
<dbReference type="GO" id="GO:0005829">
    <property type="term" value="C:cytosol"/>
    <property type="evidence" value="ECO:0007669"/>
    <property type="project" value="TreeGrafter"/>
</dbReference>
<feature type="domain" description="RNA 2-O ribose methyltransferase substrate binding" evidence="5">
    <location>
        <begin position="43"/>
        <end position="118"/>
    </location>
</feature>
<dbReference type="InterPro" id="IPR013123">
    <property type="entry name" value="SpoU_subst-bd"/>
</dbReference>
<sequence length="284" mass="31168">MRPTKNKPKKDKKNKFVVSPRPKKKINDIKQIKPKKVEISEDILLGRNAVREALKSGRSINRILIADSAHGGSMPEIMTLARERRIIVQNVNTEKLDQICGGQRHQGIAAYAAPVDYVELDDILNLAKERNEDPFIILLDELEDPHNLGAILRTADAVGAHGILIPKHRSCPLSSIVAKTSAGALEYVPVARIGNVVQTLEELKQKGLWVAGADMDGTENYYDANMTGPLVLVIGSEGRGVSRLTKNACDFIVKIPMRGKVNSLNASNAAAILAYEVLKQRTLK</sequence>
<dbReference type="STRING" id="1122216.GCA_000423385_00342"/>
<protein>
    <submittedName>
        <fullName evidence="6">TrmH family tRNA/rRNA methyltransferase</fullName>
        <ecNumber evidence="6">2.1.1.-</ecNumber>
    </submittedName>
</protein>
<feature type="region of interest" description="Disordered" evidence="4">
    <location>
        <begin position="1"/>
        <end position="22"/>
    </location>
</feature>
<dbReference type="CDD" id="cd18103">
    <property type="entry name" value="SpoU-like_RlmB"/>
    <property type="match status" value="1"/>
</dbReference>
<evidence type="ECO:0000256" key="2">
    <source>
        <dbReference type="ARBA" id="ARBA00022603"/>
    </source>
</evidence>
<dbReference type="GO" id="GO:0006396">
    <property type="term" value="P:RNA processing"/>
    <property type="evidence" value="ECO:0007669"/>
    <property type="project" value="InterPro"/>
</dbReference>
<evidence type="ECO:0000313" key="7">
    <source>
        <dbReference type="Proteomes" id="UP000255234"/>
    </source>
</evidence>
<dbReference type="Gene3D" id="3.30.1330.30">
    <property type="match status" value="1"/>
</dbReference>
<dbReference type="AlphaFoldDB" id="A0A378NSR4"/>
<dbReference type="GO" id="GO:0008173">
    <property type="term" value="F:RNA methyltransferase activity"/>
    <property type="evidence" value="ECO:0007669"/>
    <property type="project" value="InterPro"/>
</dbReference>
<evidence type="ECO:0000259" key="5">
    <source>
        <dbReference type="SMART" id="SM00967"/>
    </source>
</evidence>
<dbReference type="Pfam" id="PF00588">
    <property type="entry name" value="SpoU_methylase"/>
    <property type="match status" value="1"/>
</dbReference>
<dbReference type="GO" id="GO:0032259">
    <property type="term" value="P:methylation"/>
    <property type="evidence" value="ECO:0007669"/>
    <property type="project" value="UniProtKB-KW"/>
</dbReference>
<dbReference type="SUPFAM" id="SSF55315">
    <property type="entry name" value="L30e-like"/>
    <property type="match status" value="1"/>
</dbReference>
<dbReference type="InterPro" id="IPR029026">
    <property type="entry name" value="tRNA_m1G_MTases_N"/>
</dbReference>
<dbReference type="SUPFAM" id="SSF75217">
    <property type="entry name" value="alpha/beta knot"/>
    <property type="match status" value="1"/>
</dbReference>
<dbReference type="NCBIfam" id="TIGR00186">
    <property type="entry name" value="rRNA_methyl_3"/>
    <property type="match status" value="1"/>
</dbReference>
<comment type="similarity">
    <text evidence="1">Belongs to the class IV-like SAM-binding methyltransferase superfamily. RNA methyltransferase TrmH family.</text>
</comment>
<dbReference type="GO" id="GO:0003723">
    <property type="term" value="F:RNA binding"/>
    <property type="evidence" value="ECO:0007669"/>
    <property type="project" value="InterPro"/>
</dbReference>
<organism evidence="6 7">
    <name type="scientific">Megamonas hypermegale</name>
    <dbReference type="NCBI Taxonomy" id="158847"/>
    <lineage>
        <taxon>Bacteria</taxon>
        <taxon>Bacillati</taxon>
        <taxon>Bacillota</taxon>
        <taxon>Negativicutes</taxon>
        <taxon>Selenomonadales</taxon>
        <taxon>Selenomonadaceae</taxon>
        <taxon>Megamonas</taxon>
    </lineage>
</organism>
<dbReference type="EC" id="2.1.1.-" evidence="6"/>
<dbReference type="InterPro" id="IPR029064">
    <property type="entry name" value="Ribosomal_eL30-like_sf"/>
</dbReference>
<name>A0A378NSR4_9FIRM</name>
<dbReference type="SMART" id="SM00967">
    <property type="entry name" value="SpoU_sub_bind"/>
    <property type="match status" value="1"/>
</dbReference>
<keyword evidence="3 6" id="KW-0808">Transferase</keyword>
<dbReference type="Gene3D" id="3.40.1280.10">
    <property type="match status" value="1"/>
</dbReference>
<dbReference type="InterPro" id="IPR004441">
    <property type="entry name" value="rRNA_MeTrfase_TrmH"/>
</dbReference>
<evidence type="ECO:0000256" key="4">
    <source>
        <dbReference type="SAM" id="MobiDB-lite"/>
    </source>
</evidence>
<accession>A0A378NSR4</accession>
<dbReference type="Proteomes" id="UP000255234">
    <property type="component" value="Unassembled WGS sequence"/>
</dbReference>
<dbReference type="EMBL" id="UGPP01000001">
    <property type="protein sequence ID" value="STY70906.1"/>
    <property type="molecule type" value="Genomic_DNA"/>
</dbReference>
<evidence type="ECO:0000256" key="3">
    <source>
        <dbReference type="ARBA" id="ARBA00022679"/>
    </source>
</evidence>
<dbReference type="PANTHER" id="PTHR46429:SF1">
    <property type="entry name" value="23S RRNA (GUANOSINE-2'-O-)-METHYLTRANSFERASE RLMB"/>
    <property type="match status" value="1"/>
</dbReference>
<dbReference type="Pfam" id="PF08032">
    <property type="entry name" value="SpoU_sub_bind"/>
    <property type="match status" value="1"/>
</dbReference>
<dbReference type="InterPro" id="IPR001537">
    <property type="entry name" value="SpoU_MeTrfase"/>
</dbReference>
<feature type="compositionally biased region" description="Basic residues" evidence="4">
    <location>
        <begin position="1"/>
        <end position="15"/>
    </location>
</feature>